<keyword evidence="2" id="KW-1003">Cell membrane</keyword>
<dbReference type="Pfam" id="PF00482">
    <property type="entry name" value="T2SSF"/>
    <property type="match status" value="2"/>
</dbReference>
<name>A0ABS6RTK9_9BACT</name>
<comment type="caution">
    <text evidence="8">The sequence shown here is derived from an EMBL/GenBank/DDBJ whole genome shotgun (WGS) entry which is preliminary data.</text>
</comment>
<sequence length="399" mass="44762">MSSFRYLCVDSNGKEITGSVSAADQKEAQHILKDRGLSVVRLDGVSRNTGVDRRLKRKKIDDMELYNMSKELTVLLRAGLRIDNCLEIVGGSTTNLTLREHLRGVLGDVKAGKSVAEAFERVGIFTALMINVIRVGQGIGDLKLAFEHISSHLQFQIQFRAEIKNALTYPIFLILASLVTLGVIFKFIIPRFFSIFGENQEKLLPLTAKILYGASKLFNAYGLVAIVVVVIIFFKFVNTKRFLQAGYSYALSIPLVRTMITDLELSRFSYAMHTMLSSGIEFIKALRYSIDLIENVRIRNSIEPTVKLIKEGREIGEVFSQVDMLPDIVVNMVRVGEKSGNMKEIFLELFNVFDDRFKRGIKRVVVLIEPIIITVMGVIVGFIVISLILTVMSVGNIKL</sequence>
<dbReference type="RefSeq" id="WP_218250586.1">
    <property type="nucleotide sequence ID" value="NZ_JABXWD010000001.1"/>
</dbReference>
<dbReference type="EMBL" id="JABXWD010000001">
    <property type="protein sequence ID" value="MBV6339966.1"/>
    <property type="molecule type" value="Genomic_DNA"/>
</dbReference>
<evidence type="ECO:0000313" key="8">
    <source>
        <dbReference type="EMBL" id="MBV6339966.1"/>
    </source>
</evidence>
<dbReference type="PANTHER" id="PTHR30012">
    <property type="entry name" value="GENERAL SECRETION PATHWAY PROTEIN"/>
    <property type="match status" value="1"/>
</dbReference>
<comment type="subcellular location">
    <subcellularLocation>
        <location evidence="1">Cell membrane</location>
        <topology evidence="1">Multi-pass membrane protein</topology>
    </subcellularLocation>
</comment>
<dbReference type="PANTHER" id="PTHR30012:SF0">
    <property type="entry name" value="TYPE II SECRETION SYSTEM PROTEIN F-RELATED"/>
    <property type="match status" value="1"/>
</dbReference>
<feature type="transmembrane region" description="Helical" evidence="6">
    <location>
        <begin position="166"/>
        <end position="189"/>
    </location>
</feature>
<gene>
    <name evidence="8" type="ORF">HWQ67_00045</name>
</gene>
<proteinExistence type="predicted"/>
<accession>A0ABS6RTK9</accession>
<evidence type="ECO:0000256" key="5">
    <source>
        <dbReference type="ARBA" id="ARBA00023136"/>
    </source>
</evidence>
<feature type="transmembrane region" description="Helical" evidence="6">
    <location>
        <begin position="364"/>
        <end position="389"/>
    </location>
</feature>
<feature type="transmembrane region" description="Helical" evidence="6">
    <location>
        <begin position="218"/>
        <end position="237"/>
    </location>
</feature>
<evidence type="ECO:0000256" key="2">
    <source>
        <dbReference type="ARBA" id="ARBA00022475"/>
    </source>
</evidence>
<evidence type="ECO:0000256" key="3">
    <source>
        <dbReference type="ARBA" id="ARBA00022692"/>
    </source>
</evidence>
<dbReference type="Proteomes" id="UP001196980">
    <property type="component" value="Unassembled WGS sequence"/>
</dbReference>
<feature type="domain" description="Type II secretion system protein GspF" evidence="7">
    <location>
        <begin position="70"/>
        <end position="190"/>
    </location>
</feature>
<organism evidence="8 9">
    <name type="scientific">Candidatus Magnetobacterium casense</name>
    <dbReference type="NCBI Taxonomy" id="1455061"/>
    <lineage>
        <taxon>Bacteria</taxon>
        <taxon>Pseudomonadati</taxon>
        <taxon>Nitrospirota</taxon>
        <taxon>Thermodesulfovibrionia</taxon>
        <taxon>Thermodesulfovibrionales</taxon>
        <taxon>Candidatus Magnetobacteriaceae</taxon>
        <taxon>Candidatus Magnetobacterium</taxon>
    </lineage>
</organism>
<evidence type="ECO:0000256" key="6">
    <source>
        <dbReference type="SAM" id="Phobius"/>
    </source>
</evidence>
<keyword evidence="3 6" id="KW-0812">Transmembrane</keyword>
<evidence type="ECO:0000256" key="1">
    <source>
        <dbReference type="ARBA" id="ARBA00004651"/>
    </source>
</evidence>
<keyword evidence="4 6" id="KW-1133">Transmembrane helix</keyword>
<reference evidence="8 9" key="1">
    <citation type="journal article" date="2020" name="J Geophys Res Biogeosci">
        <title>Magnetotaxis as an Adaptation to Enable Bacterial Shuttling of Microbial Sulfur and Sulfur Cycling Across Aquatic Oxic#Anoxic Interfaces.</title>
        <authorList>
            <person name="Li J."/>
            <person name="Liu P."/>
            <person name="Wang J."/>
            <person name="Roberts A.P."/>
            <person name="Pan Y."/>
        </authorList>
    </citation>
    <scope>NUCLEOTIDE SEQUENCE [LARGE SCALE GENOMIC DNA]</scope>
    <source>
        <strain evidence="8 9">MYR-1_YQ</strain>
    </source>
</reference>
<evidence type="ECO:0000256" key="4">
    <source>
        <dbReference type="ARBA" id="ARBA00022989"/>
    </source>
</evidence>
<evidence type="ECO:0000313" key="9">
    <source>
        <dbReference type="Proteomes" id="UP001196980"/>
    </source>
</evidence>
<keyword evidence="9" id="KW-1185">Reference proteome</keyword>
<dbReference type="InterPro" id="IPR018076">
    <property type="entry name" value="T2SS_GspF_dom"/>
</dbReference>
<protein>
    <submittedName>
        <fullName evidence="8">Type II secretion system F family protein</fullName>
    </submittedName>
</protein>
<evidence type="ECO:0000259" key="7">
    <source>
        <dbReference type="Pfam" id="PF00482"/>
    </source>
</evidence>
<dbReference type="InterPro" id="IPR003004">
    <property type="entry name" value="GspF/PilC"/>
</dbReference>
<feature type="domain" description="Type II secretion system protein GspF" evidence="7">
    <location>
        <begin position="269"/>
        <end position="389"/>
    </location>
</feature>
<keyword evidence="5 6" id="KW-0472">Membrane</keyword>